<comment type="caution">
    <text evidence="2">The sequence shown here is derived from an EMBL/GenBank/DDBJ whole genome shotgun (WGS) entry which is preliminary data.</text>
</comment>
<evidence type="ECO:0000256" key="1">
    <source>
        <dbReference type="SAM" id="MobiDB-lite"/>
    </source>
</evidence>
<accession>A0ABR1UW95</accession>
<protein>
    <submittedName>
        <fullName evidence="2">Uncharacterized protein</fullName>
    </submittedName>
</protein>
<feature type="compositionally biased region" description="Basic residues" evidence="1">
    <location>
        <begin position="91"/>
        <end position="103"/>
    </location>
</feature>
<sequence length="113" mass="12650">MQAASSPNPREQIDFEDVDPWSQKSKFHDYLDGHDGVDSLKTPKEGKYSSSKSGFEKYAQEETSRNSSQKHHDSDHHASSSSRHDDGSKHSFSKRTSTKHSSFKHYGSSSSSS</sequence>
<keyword evidence="3" id="KW-1185">Reference proteome</keyword>
<gene>
    <name evidence="2" type="ORF">PG996_007827</name>
</gene>
<reference evidence="2 3" key="1">
    <citation type="submission" date="2023-01" db="EMBL/GenBank/DDBJ databases">
        <title>Analysis of 21 Apiospora genomes using comparative genomics revels a genus with tremendous synthesis potential of carbohydrate active enzymes and secondary metabolites.</title>
        <authorList>
            <person name="Sorensen T."/>
        </authorList>
    </citation>
    <scope>NUCLEOTIDE SEQUENCE [LARGE SCALE GENOMIC DNA]</scope>
    <source>
        <strain evidence="2 3">CBS 83171</strain>
    </source>
</reference>
<evidence type="ECO:0000313" key="2">
    <source>
        <dbReference type="EMBL" id="KAK8063175.1"/>
    </source>
</evidence>
<name>A0ABR1UW95_9PEZI</name>
<proteinExistence type="predicted"/>
<feature type="compositionally biased region" description="Basic and acidic residues" evidence="1">
    <location>
        <begin position="26"/>
        <end position="47"/>
    </location>
</feature>
<feature type="region of interest" description="Disordered" evidence="1">
    <location>
        <begin position="1"/>
        <end position="113"/>
    </location>
</feature>
<dbReference type="Proteomes" id="UP001446871">
    <property type="component" value="Unassembled WGS sequence"/>
</dbReference>
<organism evidence="2 3">
    <name type="scientific">Apiospora saccharicola</name>
    <dbReference type="NCBI Taxonomy" id="335842"/>
    <lineage>
        <taxon>Eukaryota</taxon>
        <taxon>Fungi</taxon>
        <taxon>Dikarya</taxon>
        <taxon>Ascomycota</taxon>
        <taxon>Pezizomycotina</taxon>
        <taxon>Sordariomycetes</taxon>
        <taxon>Xylariomycetidae</taxon>
        <taxon>Amphisphaeriales</taxon>
        <taxon>Apiosporaceae</taxon>
        <taxon>Apiospora</taxon>
    </lineage>
</organism>
<feature type="compositionally biased region" description="Basic and acidic residues" evidence="1">
    <location>
        <begin position="54"/>
        <end position="89"/>
    </location>
</feature>
<dbReference type="EMBL" id="JAQQWM010000005">
    <property type="protein sequence ID" value="KAK8063175.1"/>
    <property type="molecule type" value="Genomic_DNA"/>
</dbReference>
<evidence type="ECO:0000313" key="3">
    <source>
        <dbReference type="Proteomes" id="UP001446871"/>
    </source>
</evidence>